<accession>A0A511KM34</accession>
<reference evidence="1 2" key="1">
    <citation type="submission" date="2019-07" db="EMBL/GenBank/DDBJ databases">
        <title>Rhodotorula toruloides NBRC10032 genome sequencing.</title>
        <authorList>
            <person name="Shida Y."/>
            <person name="Takaku H."/>
            <person name="Ogasawara W."/>
            <person name="Mori K."/>
        </authorList>
    </citation>
    <scope>NUCLEOTIDE SEQUENCE [LARGE SCALE GENOMIC DNA]</scope>
    <source>
        <strain evidence="1 2">NBRC10032</strain>
    </source>
</reference>
<dbReference type="OrthoDB" id="423313at2759"/>
<dbReference type="AlphaFoldDB" id="A0A511KM34"/>
<name>A0A511KM34_RHOTO</name>
<protein>
    <submittedName>
        <fullName evidence="1">Uncharacterized protein</fullName>
    </submittedName>
</protein>
<sequence>MLLYWLWIGIKDPAGLREDILAAFDAPLLASQDNTPWLKDSATRLHSSLDNSHPYPQKQLRCFENLFYVSSVKFVEGSLDKTSSIHEIRPDGPVWDKVGGHLSFNSHVNHITDELLTALLDSRRKQYIGVHISRRSSTGQMSQETVDALKAGVKQVQADLAKRKGGPKGPLPVSALRTRAKESSIGELRL</sequence>
<organism evidence="1 2">
    <name type="scientific">Rhodotorula toruloides</name>
    <name type="common">Yeast</name>
    <name type="synonym">Rhodosporidium toruloides</name>
    <dbReference type="NCBI Taxonomy" id="5286"/>
    <lineage>
        <taxon>Eukaryota</taxon>
        <taxon>Fungi</taxon>
        <taxon>Dikarya</taxon>
        <taxon>Basidiomycota</taxon>
        <taxon>Pucciniomycotina</taxon>
        <taxon>Microbotryomycetes</taxon>
        <taxon>Sporidiobolales</taxon>
        <taxon>Sporidiobolaceae</taxon>
        <taxon>Rhodotorula</taxon>
    </lineage>
</organism>
<dbReference type="Proteomes" id="UP000321518">
    <property type="component" value="Unassembled WGS sequence"/>
</dbReference>
<gene>
    <name evidence="1" type="ORF">Rt10032_c13g4982</name>
</gene>
<proteinExistence type="predicted"/>
<evidence type="ECO:0000313" key="2">
    <source>
        <dbReference type="Proteomes" id="UP000321518"/>
    </source>
</evidence>
<dbReference type="EMBL" id="BJWK01000013">
    <property type="protein sequence ID" value="GEM10965.1"/>
    <property type="molecule type" value="Genomic_DNA"/>
</dbReference>
<comment type="caution">
    <text evidence="1">The sequence shown here is derived from an EMBL/GenBank/DDBJ whole genome shotgun (WGS) entry which is preliminary data.</text>
</comment>
<evidence type="ECO:0000313" key="1">
    <source>
        <dbReference type="EMBL" id="GEM10965.1"/>
    </source>
</evidence>